<evidence type="ECO:0000259" key="16">
    <source>
        <dbReference type="Pfam" id="PF08752"/>
    </source>
</evidence>
<dbReference type="FunFam" id="2.60.40.1480:FF:000001">
    <property type="entry name" value="Coatomer subunit gamma"/>
    <property type="match status" value="1"/>
</dbReference>
<dbReference type="GO" id="GO:0005783">
    <property type="term" value="C:endoplasmic reticulum"/>
    <property type="evidence" value="ECO:0007669"/>
    <property type="project" value="TreeGrafter"/>
</dbReference>
<evidence type="ECO:0000313" key="18">
    <source>
        <dbReference type="EMBL" id="CCI47578.1"/>
    </source>
</evidence>
<comment type="subunit">
    <text evidence="3">Oligomeric complex that consists of at least the alpha, beta, beta', gamma, delta, epsilon and zeta subunits.</text>
</comment>
<comment type="similarity">
    <text evidence="2 13">Belongs to the COPG family.</text>
</comment>
<evidence type="ECO:0000256" key="1">
    <source>
        <dbReference type="ARBA" id="ARBA00004255"/>
    </source>
</evidence>
<organism evidence="18 19">
    <name type="scientific">Albugo candida</name>
    <dbReference type="NCBI Taxonomy" id="65357"/>
    <lineage>
        <taxon>Eukaryota</taxon>
        <taxon>Sar</taxon>
        <taxon>Stramenopiles</taxon>
        <taxon>Oomycota</taxon>
        <taxon>Peronosporomycetes</taxon>
        <taxon>Albuginales</taxon>
        <taxon>Albuginaceae</taxon>
        <taxon>Albugo</taxon>
    </lineage>
</organism>
<dbReference type="FunFam" id="1.25.10.10:FF:000382">
    <property type="entry name" value="Coatomer subunit gamma"/>
    <property type="match status" value="1"/>
</dbReference>
<keyword evidence="10 13" id="KW-0472">Membrane</keyword>
<comment type="subcellular location">
    <subcellularLocation>
        <location evidence="13">Cytoplasm</location>
    </subcellularLocation>
    <subcellularLocation>
        <location evidence="1 13">Golgi apparatus membrane</location>
        <topology evidence="1 13">Peripheral membrane protein</topology>
        <orientation evidence="1 13">Cytoplasmic side</orientation>
    </subcellularLocation>
    <subcellularLocation>
        <location evidence="13">Cytoplasmic vesicle</location>
        <location evidence="13">COPI-coated vesicle membrane</location>
        <topology evidence="13">Peripheral membrane protein</topology>
        <orientation evidence="13">Cytoplasmic side</orientation>
    </subcellularLocation>
</comment>
<sequence>MMKIATESDAFGSSLDHTSSGTSKTSISIASVMQDLKEKFKNDEDDRASPFQGLDKATVLQETKIFSDATTVTKHPKKCCQLIIKLLHILTQGEPFTSKETTDVFFGVTKLFQSKDAHLRRMMYLFIKEVAEATAADEVIIVTQSLTKDMSSEVDLYRANALRVLCRIIDGSMLNAIERYIKQAIVDRNAIVASSALVSGLHLIQDNSEVVRRWVNEVKEAVNSPHKMVQYHGVSLLYQIRRHDKLAVSKLIAQLQKTNLSSSLALCILIRYTANLLREDLMSSNAQALYQYLEKMLRDKDSMVAFEAARSICVLPVDARDMSPAISSLQMFLGSPKPTLRFAAARVLSQVALTQPMVVTRCNDDLETLISDSNRSIATLAITTLLKTGTASYSPDHAFIALTDISGAESSVDRLMKQISTFMGDIADEFKIVVVEAIKNLCIKYPQKYRVLLNFLANFLREEGGYEFKKTITDSILFLIDRIPDCKESGLLHLCEFIEDCEFTQLSIKILRVLGQKGPTTSAPARYIRFIRNRVILENAPVRASAVSALSQFAIRVESLTQSISSLLQCCKLDDDDEVRDRATMYLSLIEKNRPAGHELLVEDLPVKVGTLHLALEQYQLRPTSGPLTFDSLPHVEAPEVVRFANTDEEVAEEADNDTSIQQQPEDIANDLYKIPQFADLGALFRSSKPIELTEAETEYVVSCVKHVFPGYIVLQYKVTNTVDDQLLSNIHINLSLDSDDIWQIHSIIPVKELRYGKNASCYVCLEYIGDGSYPAVQVANELKFKVHEVNTASGEAEDDGFDEEYPLEDMEVAASDFMAKVPVSDFRGAWEQLGDAAEVKGSFGLKYKTLVEAVAAVIENLGMQPCDNTSIPRPDANAHVILLSGVFVGNLKALVKCRVALNADSSTTNQIILQIAVRSQSPEVSQIVMDCIR</sequence>
<evidence type="ECO:0000259" key="15">
    <source>
        <dbReference type="Pfam" id="PF01602"/>
    </source>
</evidence>
<dbReference type="GO" id="GO:0009306">
    <property type="term" value="P:protein secretion"/>
    <property type="evidence" value="ECO:0007669"/>
    <property type="project" value="TreeGrafter"/>
</dbReference>
<evidence type="ECO:0000256" key="4">
    <source>
        <dbReference type="ARBA" id="ARBA00022448"/>
    </source>
</evidence>
<evidence type="ECO:0000256" key="3">
    <source>
        <dbReference type="ARBA" id="ARBA00011775"/>
    </source>
</evidence>
<dbReference type="GO" id="GO:0006886">
    <property type="term" value="P:intracellular protein transport"/>
    <property type="evidence" value="ECO:0007669"/>
    <property type="project" value="InterPro"/>
</dbReference>
<feature type="domain" description="Coatomer gamma subunit appendage Ig-like subdomain" evidence="16">
    <location>
        <begin position="668"/>
        <end position="813"/>
    </location>
</feature>
<dbReference type="SUPFAM" id="SSF49348">
    <property type="entry name" value="Clathrin adaptor appendage domain"/>
    <property type="match status" value="1"/>
</dbReference>
<evidence type="ECO:0000256" key="7">
    <source>
        <dbReference type="ARBA" id="ARBA00022892"/>
    </source>
</evidence>
<feature type="region of interest" description="Disordered" evidence="14">
    <location>
        <begin position="1"/>
        <end position="23"/>
    </location>
</feature>
<dbReference type="PIRSF" id="PIRSF037093">
    <property type="entry name" value="Coatomer_gamma_subunit"/>
    <property type="match status" value="1"/>
</dbReference>
<evidence type="ECO:0000256" key="2">
    <source>
        <dbReference type="ARBA" id="ARBA00010720"/>
    </source>
</evidence>
<keyword evidence="4 13" id="KW-0813">Transport</keyword>
<evidence type="ECO:0000313" key="19">
    <source>
        <dbReference type="Proteomes" id="UP000053237"/>
    </source>
</evidence>
<keyword evidence="7 13" id="KW-0931">ER-Golgi transport</keyword>
<evidence type="ECO:0000256" key="12">
    <source>
        <dbReference type="ARBA" id="ARBA00025536"/>
    </source>
</evidence>
<keyword evidence="11 13" id="KW-0968">Cytoplasmic vesicle</keyword>
<dbReference type="InterPro" id="IPR013041">
    <property type="entry name" value="Clathrin_app_Ig-like_sf"/>
</dbReference>
<dbReference type="AlphaFoldDB" id="A0A024GMK7"/>
<dbReference type="InterPro" id="IPR016024">
    <property type="entry name" value="ARM-type_fold"/>
</dbReference>
<gene>
    <name evidence="18" type="ORF">BN9_085850</name>
</gene>
<feature type="domain" description="Clathrin/coatomer adaptor adaptin-like N-terminal" evidence="15">
    <location>
        <begin position="58"/>
        <end position="391"/>
    </location>
</feature>
<dbReference type="Pfam" id="PF01602">
    <property type="entry name" value="Adaptin_N"/>
    <property type="match status" value="2"/>
</dbReference>
<keyword evidence="19" id="KW-1185">Reference proteome</keyword>
<dbReference type="InterPro" id="IPR013040">
    <property type="entry name" value="Coatomer_gsu_app_Ig-like_dom"/>
</dbReference>
<evidence type="ECO:0000256" key="9">
    <source>
        <dbReference type="ARBA" id="ARBA00023034"/>
    </source>
</evidence>
<dbReference type="FunFam" id="3.30.310.10:FF:000011">
    <property type="entry name" value="Coatomer subunit gamma"/>
    <property type="match status" value="1"/>
</dbReference>
<keyword evidence="9 13" id="KW-0333">Golgi apparatus</keyword>
<dbReference type="InParanoid" id="A0A024GMK7"/>
<dbReference type="InterPro" id="IPR011989">
    <property type="entry name" value="ARM-like"/>
</dbReference>
<feature type="domain" description="Coatomer subunit gamma C-terminal" evidence="17">
    <location>
        <begin position="816"/>
        <end position="933"/>
    </location>
</feature>
<evidence type="ECO:0000256" key="5">
    <source>
        <dbReference type="ARBA" id="ARBA00022490"/>
    </source>
</evidence>
<evidence type="ECO:0000256" key="8">
    <source>
        <dbReference type="ARBA" id="ARBA00022927"/>
    </source>
</evidence>
<protein>
    <recommendedName>
        <fullName evidence="13">Coatomer subunit gamma</fullName>
    </recommendedName>
</protein>
<evidence type="ECO:0000256" key="6">
    <source>
        <dbReference type="ARBA" id="ARBA00022737"/>
    </source>
</evidence>
<comment type="caution">
    <text evidence="18">The sequence shown here is derived from an EMBL/GenBank/DDBJ whole genome shotgun (WGS) entry which is preliminary data.</text>
</comment>
<dbReference type="FunFam" id="1.25.10.10:FF:000071">
    <property type="entry name" value="Coatomer subunit gamma"/>
    <property type="match status" value="1"/>
</dbReference>
<dbReference type="InterPro" id="IPR012295">
    <property type="entry name" value="TBP_dom_sf"/>
</dbReference>
<dbReference type="InterPro" id="IPR032154">
    <property type="entry name" value="Coatomer_g_Cpla"/>
</dbReference>
<keyword evidence="6" id="KW-0677">Repeat</keyword>
<keyword evidence="5 13" id="KW-0963">Cytoplasm</keyword>
<name>A0A024GMK7_9STRA</name>
<dbReference type="FunCoup" id="A0A024GMK7">
    <property type="interactions" value="683"/>
</dbReference>
<evidence type="ECO:0000259" key="17">
    <source>
        <dbReference type="Pfam" id="PF16381"/>
    </source>
</evidence>
<dbReference type="PANTHER" id="PTHR10261:SF0">
    <property type="entry name" value="COATOMER SUBUNIT GAMMA-2"/>
    <property type="match status" value="1"/>
</dbReference>
<dbReference type="InterPro" id="IPR017106">
    <property type="entry name" value="Coatomer_gsu"/>
</dbReference>
<evidence type="ECO:0000256" key="13">
    <source>
        <dbReference type="PIRNR" id="PIRNR037093"/>
    </source>
</evidence>
<dbReference type="Gene3D" id="3.30.310.10">
    <property type="entry name" value="TATA-Binding Protein"/>
    <property type="match status" value="1"/>
</dbReference>
<dbReference type="GO" id="GO:0030126">
    <property type="term" value="C:COPI vesicle coat"/>
    <property type="evidence" value="ECO:0007669"/>
    <property type="project" value="InterPro"/>
</dbReference>
<dbReference type="GO" id="GO:0005793">
    <property type="term" value="C:endoplasmic reticulum-Golgi intermediate compartment"/>
    <property type="evidence" value="ECO:0007669"/>
    <property type="project" value="TreeGrafter"/>
</dbReference>
<dbReference type="Gene3D" id="2.60.40.1480">
    <property type="entry name" value="Coatomer, gamma subunit, appendage domain"/>
    <property type="match status" value="1"/>
</dbReference>
<dbReference type="GO" id="GO:0000139">
    <property type="term" value="C:Golgi membrane"/>
    <property type="evidence" value="ECO:0007669"/>
    <property type="project" value="UniProtKB-SubCell"/>
</dbReference>
<dbReference type="InterPro" id="IPR037067">
    <property type="entry name" value="Coatomer_gsu_app_sf"/>
</dbReference>
<proteinExistence type="inferred from homology"/>
<dbReference type="EMBL" id="CAIX01000176">
    <property type="protein sequence ID" value="CCI47578.1"/>
    <property type="molecule type" value="Genomic_DNA"/>
</dbReference>
<dbReference type="Pfam" id="PF08752">
    <property type="entry name" value="COP-gamma_platf"/>
    <property type="match status" value="1"/>
</dbReference>
<keyword evidence="8 13" id="KW-0653">Protein transport</keyword>
<accession>A0A024GMK7</accession>
<evidence type="ECO:0000256" key="10">
    <source>
        <dbReference type="ARBA" id="ARBA00023136"/>
    </source>
</evidence>
<dbReference type="PANTHER" id="PTHR10261">
    <property type="entry name" value="COATOMER SUBUNIT GAMMA"/>
    <property type="match status" value="1"/>
</dbReference>
<dbReference type="GO" id="GO:0005198">
    <property type="term" value="F:structural molecule activity"/>
    <property type="evidence" value="ECO:0007669"/>
    <property type="project" value="InterPro"/>
</dbReference>
<dbReference type="Proteomes" id="UP000053237">
    <property type="component" value="Unassembled WGS sequence"/>
</dbReference>
<dbReference type="Gene3D" id="1.25.10.10">
    <property type="entry name" value="Leucine-rich Repeat Variant"/>
    <property type="match status" value="1"/>
</dbReference>
<evidence type="ECO:0000256" key="14">
    <source>
        <dbReference type="SAM" id="MobiDB-lite"/>
    </source>
</evidence>
<reference evidence="18 19" key="1">
    <citation type="submission" date="2012-05" db="EMBL/GenBank/DDBJ databases">
        <title>Recombination and specialization in a pathogen metapopulation.</title>
        <authorList>
            <person name="Gardiner A."/>
            <person name="Kemen E."/>
            <person name="Schultz-Larsen T."/>
            <person name="MacLean D."/>
            <person name="Van Oosterhout C."/>
            <person name="Jones J.D.G."/>
        </authorList>
    </citation>
    <scope>NUCLEOTIDE SEQUENCE [LARGE SCALE GENOMIC DNA]</scope>
    <source>
        <strain evidence="18 19">Ac Nc2</strain>
    </source>
</reference>
<dbReference type="SUPFAM" id="SSF48371">
    <property type="entry name" value="ARM repeat"/>
    <property type="match status" value="1"/>
</dbReference>
<evidence type="ECO:0000256" key="11">
    <source>
        <dbReference type="ARBA" id="ARBA00023329"/>
    </source>
</evidence>
<dbReference type="OrthoDB" id="1074925at2759"/>
<dbReference type="InterPro" id="IPR009028">
    <property type="entry name" value="Coatomer/calthrin_app_sub_C"/>
</dbReference>
<dbReference type="SUPFAM" id="SSF55711">
    <property type="entry name" value="Subdomain of clathrin and coatomer appendage domain"/>
    <property type="match status" value="1"/>
</dbReference>
<dbReference type="STRING" id="65357.A0A024GMK7"/>
<dbReference type="GO" id="GO:0006888">
    <property type="term" value="P:endoplasmic reticulum to Golgi vesicle-mediated transport"/>
    <property type="evidence" value="ECO:0007669"/>
    <property type="project" value="TreeGrafter"/>
</dbReference>
<dbReference type="Pfam" id="PF16381">
    <property type="entry name" value="Coatomer_g_Cpla"/>
    <property type="match status" value="1"/>
</dbReference>
<comment type="function">
    <text evidence="12 13">The coatomer is a cytosolic protein complex that binds to dilysine motifs and reversibly associates with Golgi non-clathrin-coated vesicles, which further mediate biosynthetic protein transport from the ER, via the Golgi up to the trans Golgi network. Coatomer complex is required for budding from Golgi membranes, and is essential for the retrograde Golgi-to-ER transport of dilysine-tagged proteins.</text>
</comment>
<dbReference type="InterPro" id="IPR002553">
    <property type="entry name" value="Clathrin/coatomer_adapt-like_N"/>
</dbReference>
<feature type="domain" description="Clathrin/coatomer adaptor adaptin-like N-terminal" evidence="15">
    <location>
        <begin position="408"/>
        <end position="592"/>
    </location>
</feature>
<dbReference type="GO" id="GO:0006891">
    <property type="term" value="P:intra-Golgi vesicle-mediated transport"/>
    <property type="evidence" value="ECO:0007669"/>
    <property type="project" value="TreeGrafter"/>
</dbReference>